<dbReference type="Proteomes" id="UP000694853">
    <property type="component" value="Unplaced"/>
</dbReference>
<keyword evidence="7 8" id="KW-0413">Isomerase</keyword>
<dbReference type="GeneID" id="113849334"/>
<dbReference type="RefSeq" id="XP_027334984.1">
    <property type="nucleotide sequence ID" value="XM_027479183.1"/>
</dbReference>
<dbReference type="SMART" id="SM00028">
    <property type="entry name" value="TPR"/>
    <property type="match status" value="3"/>
</dbReference>
<keyword evidence="6" id="KW-0112">Calmodulin-binding</keyword>
<dbReference type="RefSeq" id="XP_027334982.1">
    <property type="nucleotide sequence ID" value="XM_027479181.1"/>
</dbReference>
<dbReference type="GO" id="GO:0003755">
    <property type="term" value="F:peptidyl-prolyl cis-trans isomerase activity"/>
    <property type="evidence" value="ECO:0007669"/>
    <property type="project" value="UniProtKB-KW"/>
</dbReference>
<dbReference type="PROSITE" id="PS50005">
    <property type="entry name" value="TPR"/>
    <property type="match status" value="1"/>
</dbReference>
<dbReference type="InterPro" id="IPR001179">
    <property type="entry name" value="PPIase_FKBP_dom"/>
</dbReference>
<protein>
    <recommendedName>
        <fullName evidence="3 8">peptidylprolyl isomerase</fullName>
        <ecNumber evidence="3 8">5.2.1.8</ecNumber>
    </recommendedName>
</protein>
<dbReference type="KEGG" id="aprc:113849334"/>
<dbReference type="PANTHER" id="PTHR46512">
    <property type="entry name" value="PEPTIDYLPROLYL ISOMERASE"/>
    <property type="match status" value="1"/>
</dbReference>
<dbReference type="Pfam" id="PF00254">
    <property type="entry name" value="FKBP_C"/>
    <property type="match status" value="3"/>
</dbReference>
<accession>A0A8B8JUH4</accession>
<dbReference type="GO" id="GO:0005516">
    <property type="term" value="F:calmodulin binding"/>
    <property type="evidence" value="ECO:0007669"/>
    <property type="project" value="UniProtKB-KW"/>
</dbReference>
<comment type="catalytic activity">
    <reaction evidence="1 8">
        <text>[protein]-peptidylproline (omega=180) = [protein]-peptidylproline (omega=0)</text>
        <dbReference type="Rhea" id="RHEA:16237"/>
        <dbReference type="Rhea" id="RHEA-COMP:10747"/>
        <dbReference type="Rhea" id="RHEA-COMP:10748"/>
        <dbReference type="ChEBI" id="CHEBI:83833"/>
        <dbReference type="ChEBI" id="CHEBI:83834"/>
        <dbReference type="EC" id="5.2.1.8"/>
    </reaction>
</comment>
<evidence type="ECO:0000256" key="5">
    <source>
        <dbReference type="ARBA" id="ARBA00022803"/>
    </source>
</evidence>
<dbReference type="FunFam" id="3.10.50.40:FF:000017">
    <property type="entry name" value="Peptidylprolyl isomerase"/>
    <property type="match status" value="1"/>
</dbReference>
<evidence type="ECO:0000256" key="8">
    <source>
        <dbReference type="PROSITE-ProRule" id="PRU00277"/>
    </source>
</evidence>
<evidence type="ECO:0000256" key="1">
    <source>
        <dbReference type="ARBA" id="ARBA00000971"/>
    </source>
</evidence>
<dbReference type="Gene3D" id="1.25.40.10">
    <property type="entry name" value="Tetratricopeptide repeat domain"/>
    <property type="match status" value="1"/>
</dbReference>
<evidence type="ECO:0000256" key="9">
    <source>
        <dbReference type="PROSITE-ProRule" id="PRU00339"/>
    </source>
</evidence>
<dbReference type="Pfam" id="PF00515">
    <property type="entry name" value="TPR_1"/>
    <property type="match status" value="1"/>
</dbReference>
<evidence type="ECO:0000256" key="10">
    <source>
        <dbReference type="SAM" id="MobiDB-lite"/>
    </source>
</evidence>
<evidence type="ECO:0000313" key="14">
    <source>
        <dbReference type="RefSeq" id="XP_027334984.1"/>
    </source>
</evidence>
<keyword evidence="8" id="KW-0697">Rotamase</keyword>
<reference evidence="12" key="1">
    <citation type="journal article" date="2019" name="Toxins">
        <title>Detection of Abrin-Like and Prepropulchellin-Like Toxin Genes and Transcripts Using Whole Genome Sequencing and Full-Length Transcript Sequencing of Abrus precatorius.</title>
        <authorList>
            <person name="Hovde B.T."/>
            <person name="Daligault H.E."/>
            <person name="Hanschen E.R."/>
            <person name="Kunde Y.A."/>
            <person name="Johnson M.B."/>
            <person name="Starkenburg S.R."/>
            <person name="Johnson S.L."/>
        </authorList>
    </citation>
    <scope>NUCLEOTIDE SEQUENCE [LARGE SCALE GENOMIC DNA]</scope>
</reference>
<dbReference type="SUPFAM" id="SSF48452">
    <property type="entry name" value="TPR-like"/>
    <property type="match status" value="1"/>
</dbReference>
<dbReference type="InterPro" id="IPR019734">
    <property type="entry name" value="TPR_rpt"/>
</dbReference>
<keyword evidence="4" id="KW-0677">Repeat</keyword>
<dbReference type="Gene3D" id="3.10.50.40">
    <property type="match status" value="3"/>
</dbReference>
<evidence type="ECO:0000313" key="13">
    <source>
        <dbReference type="RefSeq" id="XP_027334982.1"/>
    </source>
</evidence>
<evidence type="ECO:0000256" key="6">
    <source>
        <dbReference type="ARBA" id="ARBA00022860"/>
    </source>
</evidence>
<dbReference type="OrthoDB" id="1902587at2759"/>
<dbReference type="InterPro" id="IPR046357">
    <property type="entry name" value="PPIase_dom_sf"/>
</dbReference>
<dbReference type="FunFam" id="1.25.40.10:FF:000008">
    <property type="entry name" value="Peptidylprolyl isomerase"/>
    <property type="match status" value="1"/>
</dbReference>
<organism evidence="12 14">
    <name type="scientific">Abrus precatorius</name>
    <name type="common">Indian licorice</name>
    <name type="synonym">Glycine abrus</name>
    <dbReference type="NCBI Taxonomy" id="3816"/>
    <lineage>
        <taxon>Eukaryota</taxon>
        <taxon>Viridiplantae</taxon>
        <taxon>Streptophyta</taxon>
        <taxon>Embryophyta</taxon>
        <taxon>Tracheophyta</taxon>
        <taxon>Spermatophyta</taxon>
        <taxon>Magnoliopsida</taxon>
        <taxon>eudicotyledons</taxon>
        <taxon>Gunneridae</taxon>
        <taxon>Pentapetalae</taxon>
        <taxon>rosids</taxon>
        <taxon>fabids</taxon>
        <taxon>Fabales</taxon>
        <taxon>Fabaceae</taxon>
        <taxon>Papilionoideae</taxon>
        <taxon>50 kb inversion clade</taxon>
        <taxon>NPAAA clade</taxon>
        <taxon>indigoferoid/millettioid clade</taxon>
        <taxon>Abreae</taxon>
        <taxon>Abrus</taxon>
    </lineage>
</organism>
<evidence type="ECO:0000256" key="4">
    <source>
        <dbReference type="ARBA" id="ARBA00022737"/>
    </source>
</evidence>
<feature type="domain" description="PPIase FKBP-type" evidence="11">
    <location>
        <begin position="294"/>
        <end position="387"/>
    </location>
</feature>
<dbReference type="InterPro" id="IPR050754">
    <property type="entry name" value="FKBP4/5/8-like"/>
</dbReference>
<keyword evidence="12" id="KW-1185">Reference proteome</keyword>
<comment type="similarity">
    <text evidence="2">Belongs to the FKBP-type PPIase family.</text>
</comment>
<dbReference type="GO" id="GO:0070370">
    <property type="term" value="P:cellular heat acclimation"/>
    <property type="evidence" value="ECO:0007669"/>
    <property type="project" value="UniProtKB-ARBA"/>
</dbReference>
<feature type="region of interest" description="Disordered" evidence="10">
    <location>
        <begin position="1"/>
        <end position="20"/>
    </location>
</feature>
<feature type="domain" description="PPIase FKBP-type" evidence="11">
    <location>
        <begin position="177"/>
        <end position="266"/>
    </location>
</feature>
<evidence type="ECO:0000259" key="11">
    <source>
        <dbReference type="PROSITE" id="PS50059"/>
    </source>
</evidence>
<dbReference type="InterPro" id="IPR011990">
    <property type="entry name" value="TPR-like_helical_dom_sf"/>
</dbReference>
<evidence type="ECO:0000313" key="12">
    <source>
        <dbReference type="Proteomes" id="UP000694853"/>
    </source>
</evidence>
<name>A0A8B8JUH4_ABRPR</name>
<dbReference type="EC" id="5.2.1.8" evidence="3 8"/>
<dbReference type="FunFam" id="3.10.50.40:FF:000012">
    <property type="entry name" value="Peptidylprolyl isomerase"/>
    <property type="match status" value="1"/>
</dbReference>
<keyword evidence="5 9" id="KW-0802">TPR repeat</keyword>
<dbReference type="FunFam" id="3.10.50.40:FF:000022">
    <property type="entry name" value="Peptidylprolyl isomerase"/>
    <property type="match status" value="1"/>
</dbReference>
<evidence type="ECO:0000256" key="2">
    <source>
        <dbReference type="ARBA" id="ARBA00006577"/>
    </source>
</evidence>
<evidence type="ECO:0000256" key="7">
    <source>
        <dbReference type="ARBA" id="ARBA00023235"/>
    </source>
</evidence>
<sequence length="577" mass="64428">MDEDFDMPAPESMNDDFDFAGGDIDVDYPVLKVGEEKEIGKQGLKKKLLKEGEGWDAPEVGDEVQVHYTGTLLDGTKFDSSRDRGSPFSFTLGQGQVIKGWDQGIKTMKKGENALFTIPPELAYGESGSPPPIPPNATLQFDVELLSWTSVKDICKDGGLFKKILTEGEKWENPKDPDEVLVKYEACLHDGTLVAKSNGVEFTVKDGHFCPALSKAVKTMKKGEKVILTVKPQYGFGEKGKPAHGDEGAVPPNATLQITLELVSWKTVSEVTDDKKVTKKILKEGEGYEHPNEGAIVKLKVIGKLQDGTLFLKKGHDDESELFEFKTDEEQVIEGLDRAVLTMKKGEVALLTISPEYAFGSLESQQELAVVPPNSIVHYEVELVSFVKEKESWDMNTQEKIEAAGKKKEEGNGLFKAGKYTRASKRYEKAVKFIDYDSSFSEEEKKNSKALKVACNLNNAACKLKFKDYKQAEKLCTKVLELESTNVKALYRRAQAYIQLADLDLAEFDIKKALEIDPDNRDVKLEYKTLKEKVKEYNKKEAKFYGNMFNKMHKLDSVDSYKSASKDAQPMNIDSPA</sequence>
<gene>
    <name evidence="13 14" type="primary">LOC113849334</name>
</gene>
<dbReference type="AlphaFoldDB" id="A0A8B8JUH4"/>
<dbReference type="SUPFAM" id="SSF54534">
    <property type="entry name" value="FKBP-like"/>
    <property type="match status" value="3"/>
</dbReference>
<proteinExistence type="inferred from homology"/>
<dbReference type="PANTHER" id="PTHR46512:SF11">
    <property type="entry name" value="PEPTIDYLPROLYL ISOMERASE"/>
    <property type="match status" value="1"/>
</dbReference>
<feature type="domain" description="PPIase FKBP-type" evidence="11">
    <location>
        <begin position="61"/>
        <end position="149"/>
    </location>
</feature>
<evidence type="ECO:0000256" key="3">
    <source>
        <dbReference type="ARBA" id="ARBA00013194"/>
    </source>
</evidence>
<dbReference type="PROSITE" id="PS50059">
    <property type="entry name" value="FKBP_PPIASE"/>
    <property type="match status" value="3"/>
</dbReference>
<reference evidence="13 14" key="2">
    <citation type="submission" date="2025-04" db="UniProtKB">
        <authorList>
            <consortium name="RefSeq"/>
        </authorList>
    </citation>
    <scope>IDENTIFICATION</scope>
    <source>
        <tissue evidence="13 14">Young leaves</tissue>
    </source>
</reference>
<feature type="repeat" description="TPR" evidence="9">
    <location>
        <begin position="487"/>
        <end position="520"/>
    </location>
</feature>